<evidence type="ECO:0000256" key="10">
    <source>
        <dbReference type="ARBA" id="ARBA00032441"/>
    </source>
</evidence>
<accession>A0A9X1L0K3</accession>
<dbReference type="EMBL" id="JAJAPW010000001">
    <property type="protein sequence ID" value="MCB4797655.1"/>
    <property type="molecule type" value="Genomic_DNA"/>
</dbReference>
<keyword evidence="7" id="KW-0547">Nucleotide-binding</keyword>
<dbReference type="InterPro" id="IPR027417">
    <property type="entry name" value="P-loop_NTPase"/>
</dbReference>
<proteinExistence type="inferred from homology"/>
<dbReference type="PANTHER" id="PTHR33540">
    <property type="entry name" value="TRNA THREONYLCARBAMOYLADENOSINE BIOSYNTHESIS PROTEIN TSAE"/>
    <property type="match status" value="1"/>
</dbReference>
<evidence type="ECO:0000256" key="5">
    <source>
        <dbReference type="ARBA" id="ARBA00022694"/>
    </source>
</evidence>
<dbReference type="GO" id="GO:0002949">
    <property type="term" value="P:tRNA threonylcarbamoyladenosine modification"/>
    <property type="evidence" value="ECO:0007669"/>
    <property type="project" value="InterPro"/>
</dbReference>
<gene>
    <name evidence="11" type="primary">tsaE</name>
    <name evidence="11" type="ORF">LG649_02290</name>
</gene>
<dbReference type="GO" id="GO:0046872">
    <property type="term" value="F:metal ion binding"/>
    <property type="evidence" value="ECO:0007669"/>
    <property type="project" value="UniProtKB-KW"/>
</dbReference>
<comment type="similarity">
    <text evidence="2">Belongs to the TsaE family.</text>
</comment>
<dbReference type="NCBIfam" id="TIGR00150">
    <property type="entry name" value="T6A_YjeE"/>
    <property type="match status" value="1"/>
</dbReference>
<dbReference type="InterPro" id="IPR003442">
    <property type="entry name" value="T6A_TsaE"/>
</dbReference>
<dbReference type="AlphaFoldDB" id="A0A9X1L0K3"/>
<evidence type="ECO:0000256" key="9">
    <source>
        <dbReference type="ARBA" id="ARBA00022842"/>
    </source>
</evidence>
<evidence type="ECO:0000256" key="1">
    <source>
        <dbReference type="ARBA" id="ARBA00004496"/>
    </source>
</evidence>
<keyword evidence="6" id="KW-0479">Metal-binding</keyword>
<evidence type="ECO:0000256" key="3">
    <source>
        <dbReference type="ARBA" id="ARBA00019010"/>
    </source>
</evidence>
<evidence type="ECO:0000256" key="2">
    <source>
        <dbReference type="ARBA" id="ARBA00007599"/>
    </source>
</evidence>
<dbReference type="Gene3D" id="3.40.50.300">
    <property type="entry name" value="P-loop containing nucleotide triphosphate hydrolases"/>
    <property type="match status" value="1"/>
</dbReference>
<evidence type="ECO:0000313" key="12">
    <source>
        <dbReference type="Proteomes" id="UP001139199"/>
    </source>
</evidence>
<evidence type="ECO:0000256" key="8">
    <source>
        <dbReference type="ARBA" id="ARBA00022840"/>
    </source>
</evidence>
<organism evidence="11 12">
    <name type="scientific">Neotamlana laminarinivorans</name>
    <dbReference type="NCBI Taxonomy" id="2883124"/>
    <lineage>
        <taxon>Bacteria</taxon>
        <taxon>Pseudomonadati</taxon>
        <taxon>Bacteroidota</taxon>
        <taxon>Flavobacteriia</taxon>
        <taxon>Flavobacteriales</taxon>
        <taxon>Flavobacteriaceae</taxon>
        <taxon>Neotamlana</taxon>
    </lineage>
</organism>
<evidence type="ECO:0000256" key="7">
    <source>
        <dbReference type="ARBA" id="ARBA00022741"/>
    </source>
</evidence>
<name>A0A9X1L0K3_9FLAO</name>
<reference evidence="11" key="1">
    <citation type="submission" date="2021-10" db="EMBL/GenBank/DDBJ databases">
        <title>Tamlana sargassums sp. nov., and Tamlana laminarinivorans sp. nov., two new bacteria isolated from the brown alga.</title>
        <authorList>
            <person name="Li J."/>
        </authorList>
    </citation>
    <scope>NUCLEOTIDE SEQUENCE</scope>
    <source>
        <strain evidence="11">PT2-4</strain>
    </source>
</reference>
<evidence type="ECO:0000256" key="6">
    <source>
        <dbReference type="ARBA" id="ARBA00022723"/>
    </source>
</evidence>
<keyword evidence="5" id="KW-0819">tRNA processing</keyword>
<dbReference type="GO" id="GO:0005524">
    <property type="term" value="F:ATP binding"/>
    <property type="evidence" value="ECO:0007669"/>
    <property type="project" value="UniProtKB-KW"/>
</dbReference>
<keyword evidence="4" id="KW-0963">Cytoplasm</keyword>
<dbReference type="GO" id="GO:0005737">
    <property type="term" value="C:cytoplasm"/>
    <property type="evidence" value="ECO:0007669"/>
    <property type="project" value="UniProtKB-SubCell"/>
</dbReference>
<dbReference type="SUPFAM" id="SSF52540">
    <property type="entry name" value="P-loop containing nucleoside triphosphate hydrolases"/>
    <property type="match status" value="1"/>
</dbReference>
<dbReference type="Pfam" id="PF02367">
    <property type="entry name" value="TsaE"/>
    <property type="match status" value="1"/>
</dbReference>
<comment type="subcellular location">
    <subcellularLocation>
        <location evidence="1">Cytoplasm</location>
    </subcellularLocation>
</comment>
<sequence>MEINYKLNEIEQVALKLIKSFKSKTILFYGDLGVGKTTLIKTLVKILGSSDEVSSPTFSIVNEYNLKSDKIFHFDLYRINNEEELYDFGFEDYVSNNNWVFIEWPNIALPILIDDYDQIEIKTNQKLERKLKLTN</sequence>
<comment type="caution">
    <text evidence="11">The sequence shown here is derived from an EMBL/GenBank/DDBJ whole genome shotgun (WGS) entry which is preliminary data.</text>
</comment>
<dbReference type="PANTHER" id="PTHR33540:SF2">
    <property type="entry name" value="TRNA THREONYLCARBAMOYLADENOSINE BIOSYNTHESIS PROTEIN TSAE"/>
    <property type="match status" value="1"/>
</dbReference>
<keyword evidence="12" id="KW-1185">Reference proteome</keyword>
<evidence type="ECO:0000256" key="4">
    <source>
        <dbReference type="ARBA" id="ARBA00022490"/>
    </source>
</evidence>
<dbReference type="Proteomes" id="UP001139199">
    <property type="component" value="Unassembled WGS sequence"/>
</dbReference>
<keyword evidence="9" id="KW-0460">Magnesium</keyword>
<dbReference type="RefSeq" id="WP_226540477.1">
    <property type="nucleotide sequence ID" value="NZ_JAJAPW010000001.1"/>
</dbReference>
<evidence type="ECO:0000313" key="11">
    <source>
        <dbReference type="EMBL" id="MCB4797655.1"/>
    </source>
</evidence>
<protein>
    <recommendedName>
        <fullName evidence="3">tRNA threonylcarbamoyladenosine biosynthesis protein TsaE</fullName>
    </recommendedName>
    <alternativeName>
        <fullName evidence="10">t(6)A37 threonylcarbamoyladenosine biosynthesis protein TsaE</fullName>
    </alternativeName>
</protein>
<keyword evidence="8" id="KW-0067">ATP-binding</keyword>